<keyword evidence="3 6" id="KW-0853">WD repeat</keyword>
<dbReference type="InterPro" id="IPR001680">
    <property type="entry name" value="WD40_rpt"/>
</dbReference>
<dbReference type="PANTHER" id="PTHR19924:SF26">
    <property type="entry name" value="U3 SMALL NUCLEOLAR RNA-ASSOCIATED PROTEIN 15 HOMOLOG"/>
    <property type="match status" value="1"/>
</dbReference>
<dbReference type="GO" id="GO:0006364">
    <property type="term" value="P:rRNA processing"/>
    <property type="evidence" value="ECO:0007669"/>
    <property type="project" value="UniProtKB-KW"/>
</dbReference>
<comment type="caution">
    <text evidence="8">The sequence shown here is derived from an EMBL/GenBank/DDBJ whole genome shotgun (WGS) entry which is preliminary data.</text>
</comment>
<evidence type="ECO:0000256" key="2">
    <source>
        <dbReference type="ARBA" id="ARBA00022552"/>
    </source>
</evidence>
<evidence type="ECO:0000256" key="3">
    <source>
        <dbReference type="ARBA" id="ARBA00022574"/>
    </source>
</evidence>
<dbReference type="VEuPathDB" id="TriTrypDB:LtaPh_2300400"/>
<comment type="subcellular location">
    <subcellularLocation>
        <location evidence="1">Nucleus</location>
        <location evidence="1">Nucleolus</location>
    </subcellularLocation>
</comment>
<accession>A0A640KHW1</accession>
<organism evidence="8 9">
    <name type="scientific">Leishmania tarentolae</name>
    <name type="common">Sauroleishmania tarentolae</name>
    <dbReference type="NCBI Taxonomy" id="5689"/>
    <lineage>
        <taxon>Eukaryota</taxon>
        <taxon>Discoba</taxon>
        <taxon>Euglenozoa</taxon>
        <taxon>Kinetoplastea</taxon>
        <taxon>Metakinetoplastina</taxon>
        <taxon>Trypanosomatida</taxon>
        <taxon>Trypanosomatidae</taxon>
        <taxon>Leishmaniinae</taxon>
        <taxon>Leishmania</taxon>
        <taxon>lizard Leishmania</taxon>
    </lineage>
</organism>
<dbReference type="Gene3D" id="2.130.10.10">
    <property type="entry name" value="YVTN repeat-like/Quinoprotein amine dehydrogenase"/>
    <property type="match status" value="2"/>
</dbReference>
<gene>
    <name evidence="8" type="ORF">LtaPh_2300400</name>
</gene>
<dbReference type="InterPro" id="IPR018983">
    <property type="entry name" value="U3_snoRNA-assocProt_15_C"/>
</dbReference>
<protein>
    <submittedName>
        <fullName evidence="8">Beta propeller protein, putative</fullName>
    </submittedName>
</protein>
<dbReference type="PROSITE" id="PS51257">
    <property type="entry name" value="PROKAR_LIPOPROTEIN"/>
    <property type="match status" value="1"/>
</dbReference>
<dbReference type="AlphaFoldDB" id="A0A640KHW1"/>
<dbReference type="InterPro" id="IPR015943">
    <property type="entry name" value="WD40/YVTN_repeat-like_dom_sf"/>
</dbReference>
<dbReference type="PANTHER" id="PTHR19924">
    <property type="entry name" value="UTP15 U3 SMALL NUCLEOLAR RNA-ASSOCIATED PROTEIN 15 FAMILY MEMBER"/>
    <property type="match status" value="1"/>
</dbReference>
<evidence type="ECO:0000256" key="1">
    <source>
        <dbReference type="ARBA" id="ARBA00004604"/>
    </source>
</evidence>
<evidence type="ECO:0000313" key="8">
    <source>
        <dbReference type="EMBL" id="GET88644.1"/>
    </source>
</evidence>
<evidence type="ECO:0000256" key="4">
    <source>
        <dbReference type="ARBA" id="ARBA00022737"/>
    </source>
</evidence>
<dbReference type="GO" id="GO:0005730">
    <property type="term" value="C:nucleolus"/>
    <property type="evidence" value="ECO:0007669"/>
    <property type="project" value="UniProtKB-SubCell"/>
</dbReference>
<dbReference type="InterPro" id="IPR036322">
    <property type="entry name" value="WD40_repeat_dom_sf"/>
</dbReference>
<dbReference type="OrthoDB" id="431715at2759"/>
<dbReference type="SUPFAM" id="SSF50978">
    <property type="entry name" value="WD40 repeat-like"/>
    <property type="match status" value="1"/>
</dbReference>
<evidence type="ECO:0000256" key="5">
    <source>
        <dbReference type="ARBA" id="ARBA00023242"/>
    </source>
</evidence>
<dbReference type="Pfam" id="PF09384">
    <property type="entry name" value="UTP15_C"/>
    <property type="match status" value="1"/>
</dbReference>
<dbReference type="Pfam" id="PF00400">
    <property type="entry name" value="WD40"/>
    <property type="match status" value="3"/>
</dbReference>
<dbReference type="Proteomes" id="UP000419144">
    <property type="component" value="Unassembled WGS sequence"/>
</dbReference>
<keyword evidence="5" id="KW-0539">Nucleus</keyword>
<keyword evidence="9" id="KW-1185">Reference proteome</keyword>
<evidence type="ECO:0000256" key="6">
    <source>
        <dbReference type="PROSITE-ProRule" id="PRU00221"/>
    </source>
</evidence>
<sequence length="571" mass="64176">MCFLEARWRNSNLVFSASACIDIRGGCCAAVSNEICVSSTHFMLLCSFTLLVHALLSLLLPCSLDPVLLWTRGALLCESCVLEIVLPSVFENAMSADWTLPLRKVPIHATKDPSIAWNTVHLCYEQTFFGQITSLCYNHAGSLLGGTSTNQFALLRVPQTDGVVVNEQTERKNYSVRFREDDKIYIQGIDQRVVVRSSETAFERQYLGHSRDVRSAIFIGRHNFASASDDTTVKLWDLMSDDELETARIHTDYVRCLESYAGGGFLSGSYDHRVNLWDPRTGMGAPLQTSGDTITQAVEALCFVPSEEIVAVGAGDRVIVFDPRKGLSTPLFQGSFHTKSVVAVSYSKKLRSLLTGSLDCRVKMFSLEGSELRCISNKRFENGVTSLAVHPSSVEYAVGSTTGELNVYRFREAEKENDDLPEELVLDKKNTRSKEQVLQDKMKEVQFQLGSYQYGKALKTALYSRHHDVLVSTFEELVRRGALHIALNNQNDRTIVRVLRFATQYVEKPQFTDTMLVVFERIFDIYSAYVGKSSFFHREMLNAQKKIGASLAVMQRMERTMGIMEMIVHSE</sequence>
<proteinExistence type="predicted"/>
<dbReference type="PROSITE" id="PS50082">
    <property type="entry name" value="WD_REPEATS_2"/>
    <property type="match status" value="1"/>
</dbReference>
<evidence type="ECO:0000259" key="7">
    <source>
        <dbReference type="Pfam" id="PF09384"/>
    </source>
</evidence>
<dbReference type="SMART" id="SM00320">
    <property type="entry name" value="WD40"/>
    <property type="match status" value="5"/>
</dbReference>
<name>A0A640KHW1_LEITA</name>
<feature type="domain" description="U3 small nucleolar RNA-associated protein 15 C-terminal" evidence="7">
    <location>
        <begin position="438"/>
        <end position="567"/>
    </location>
</feature>
<keyword evidence="2" id="KW-0698">rRNA processing</keyword>
<dbReference type="EMBL" id="BLBS01000030">
    <property type="protein sequence ID" value="GET88644.1"/>
    <property type="molecule type" value="Genomic_DNA"/>
</dbReference>
<evidence type="ECO:0000313" key="9">
    <source>
        <dbReference type="Proteomes" id="UP000419144"/>
    </source>
</evidence>
<reference evidence="8" key="1">
    <citation type="submission" date="2019-11" db="EMBL/GenBank/DDBJ databases">
        <title>Leishmania tarentolae CDS.</title>
        <authorList>
            <person name="Goto Y."/>
            <person name="Yamagishi J."/>
        </authorList>
    </citation>
    <scope>NUCLEOTIDE SEQUENCE [LARGE SCALE GENOMIC DNA]</scope>
    <source>
        <strain evidence="8">Parrot Tar II</strain>
    </source>
</reference>
<dbReference type="GO" id="GO:0045943">
    <property type="term" value="P:positive regulation of transcription by RNA polymerase I"/>
    <property type="evidence" value="ECO:0007669"/>
    <property type="project" value="TreeGrafter"/>
</dbReference>
<feature type="repeat" description="WD" evidence="6">
    <location>
        <begin position="206"/>
        <end position="246"/>
    </location>
</feature>
<keyword evidence="4" id="KW-0677">Repeat</keyword>